<feature type="transmembrane region" description="Helical" evidence="11">
    <location>
        <begin position="173"/>
        <end position="193"/>
    </location>
</feature>
<organism evidence="12">
    <name type="scientific">Kitasatospora sp. CMC57</name>
    <dbReference type="NCBI Taxonomy" id="3231513"/>
    <lineage>
        <taxon>Bacteria</taxon>
        <taxon>Bacillati</taxon>
        <taxon>Actinomycetota</taxon>
        <taxon>Actinomycetes</taxon>
        <taxon>Kitasatosporales</taxon>
        <taxon>Streptomycetaceae</taxon>
        <taxon>Kitasatospora</taxon>
    </lineage>
</organism>
<keyword evidence="9 11" id="KW-0472">Membrane</keyword>
<keyword evidence="2 11" id="KW-0813">Transport</keyword>
<dbReference type="PANTHER" id="PTHR30341">
    <property type="entry name" value="SODIUM ION/PROTON ANTIPORTER NHAA-RELATED"/>
    <property type="match status" value="1"/>
</dbReference>
<proteinExistence type="inferred from homology"/>
<evidence type="ECO:0000256" key="11">
    <source>
        <dbReference type="HAMAP-Rule" id="MF_01844"/>
    </source>
</evidence>
<evidence type="ECO:0000256" key="10">
    <source>
        <dbReference type="ARBA" id="ARBA00023201"/>
    </source>
</evidence>
<feature type="transmembrane region" description="Helical" evidence="11">
    <location>
        <begin position="199"/>
        <end position="215"/>
    </location>
</feature>
<feature type="transmembrane region" description="Helical" evidence="11">
    <location>
        <begin position="308"/>
        <end position="333"/>
    </location>
</feature>
<feature type="transmembrane region" description="Helical" evidence="11">
    <location>
        <begin position="109"/>
        <end position="132"/>
    </location>
</feature>
<feature type="transmembrane region" description="Helical" evidence="11">
    <location>
        <begin position="383"/>
        <end position="400"/>
    </location>
</feature>
<dbReference type="NCBIfam" id="TIGR00773">
    <property type="entry name" value="NhaA"/>
    <property type="match status" value="1"/>
</dbReference>
<gene>
    <name evidence="11 12" type="primary">nhaA</name>
    <name evidence="12" type="ORF">KCMC57_35230</name>
</gene>
<feature type="transmembrane region" description="Helical" evidence="11">
    <location>
        <begin position="34"/>
        <end position="53"/>
    </location>
</feature>
<dbReference type="AlphaFoldDB" id="A0AB33K6U5"/>
<keyword evidence="7 11" id="KW-0915">Sodium</keyword>
<evidence type="ECO:0000256" key="6">
    <source>
        <dbReference type="ARBA" id="ARBA00022989"/>
    </source>
</evidence>
<evidence type="ECO:0000256" key="1">
    <source>
        <dbReference type="ARBA" id="ARBA00004429"/>
    </source>
</evidence>
<feature type="transmembrane region" description="Helical" evidence="11">
    <location>
        <begin position="349"/>
        <end position="371"/>
    </location>
</feature>
<keyword evidence="8 11" id="KW-0406">Ion transport</keyword>
<comment type="subcellular location">
    <subcellularLocation>
        <location evidence="1">Cell inner membrane</location>
        <topology evidence="1">Multi-pass membrane protein</topology>
    </subcellularLocation>
    <subcellularLocation>
        <location evidence="11">Cell membrane</location>
        <topology evidence="11">Multi-pass membrane protein</topology>
    </subcellularLocation>
</comment>
<dbReference type="HAMAP" id="MF_01844">
    <property type="entry name" value="NhaA"/>
    <property type="match status" value="1"/>
</dbReference>
<protein>
    <recommendedName>
        <fullName evidence="11">Na(+)/H(+) antiporter NhaA</fullName>
    </recommendedName>
    <alternativeName>
        <fullName evidence="11">Sodium/proton antiporter NhaA</fullName>
    </alternativeName>
</protein>
<name>A0AB33K6U5_9ACTN</name>
<evidence type="ECO:0000256" key="4">
    <source>
        <dbReference type="ARBA" id="ARBA00022475"/>
    </source>
</evidence>
<feature type="transmembrane region" description="Helical" evidence="11">
    <location>
        <begin position="282"/>
        <end position="302"/>
    </location>
</feature>
<evidence type="ECO:0000256" key="2">
    <source>
        <dbReference type="ARBA" id="ARBA00022448"/>
    </source>
</evidence>
<dbReference type="GO" id="GO:0015385">
    <property type="term" value="F:sodium:proton antiporter activity"/>
    <property type="evidence" value="ECO:0007669"/>
    <property type="project" value="UniProtKB-UniRule"/>
</dbReference>
<dbReference type="PANTHER" id="PTHR30341:SF0">
    <property type="entry name" value="NA(+)_H(+) ANTIPORTER NHAA"/>
    <property type="match status" value="1"/>
</dbReference>
<reference evidence="12" key="1">
    <citation type="submission" date="2024-07" db="EMBL/GenBank/DDBJ databases">
        <title>Complete genome sequences of cellulolytic bacteria, Kitasatospora sp. CMC57 and Streptomyces sp. CMC78, isolated from Japanese agricultural soil.</title>
        <authorList>
            <person name="Hashimoto T."/>
            <person name="Ito M."/>
            <person name="Iwamoto M."/>
            <person name="Fukahori D."/>
            <person name="Shoda T."/>
            <person name="Sakoda M."/>
            <person name="Morohoshi T."/>
            <person name="Mitsuboshi M."/>
            <person name="Nishizawa T."/>
        </authorList>
    </citation>
    <scope>NUCLEOTIDE SEQUENCE</scope>
    <source>
        <strain evidence="12">CMC57</strain>
    </source>
</reference>
<keyword evidence="4 11" id="KW-1003">Cell membrane</keyword>
<dbReference type="InterPro" id="IPR004670">
    <property type="entry name" value="NhaA"/>
</dbReference>
<evidence type="ECO:0000256" key="8">
    <source>
        <dbReference type="ARBA" id="ARBA00023065"/>
    </source>
</evidence>
<comment type="similarity">
    <text evidence="11">Belongs to the NhaA Na(+)/H(+) (TC 2.A.33) antiporter family.</text>
</comment>
<keyword evidence="3 11" id="KW-0050">Antiport</keyword>
<sequence length="432" mass="45786">MATPPPTPTRRQLLGRLPLPERTYLADALRTETVGGILLLLAAATALVWANLWPGSYEAVLDYTVGPSAPLHLDLSLDAWAKDGLLAIFFFVAGIELKREFVAGELRSPSAAMLPVVAAVCGVTLPAIVYTVANSGAGGHPAGWAVPTATDIAFALGVLAVVGSHLPSALRAFLLTLAVVDDLIAILIIAVFYSSGIKFWALGLSLAGLVLFWFLHRRGVHGWYLYLPLAFLIWALMHESGVHATVSGVAMGLILRCHRVGDEKVSPGEHIEHLVRPLSAGFAVPVFALFAAGVAITGPALGEVFTQAAPLGIVLGLLVGKTVGIFGGTWLAARFTRAELNPQLKWADLFALSTVAGIGFTVSLLISELAFPDDPELADRAKAAVLVGSLLCALVATVLLKLRNRHYRQLVDEENLDSDGDGIPDVYQQPSH</sequence>
<dbReference type="Gene3D" id="1.20.1530.10">
    <property type="entry name" value="Na+/H+ antiporter like domain"/>
    <property type="match status" value="1"/>
</dbReference>
<evidence type="ECO:0000256" key="7">
    <source>
        <dbReference type="ARBA" id="ARBA00023053"/>
    </source>
</evidence>
<comment type="catalytic activity">
    <reaction evidence="11">
        <text>Na(+)(in) + 2 H(+)(out) = Na(+)(out) + 2 H(+)(in)</text>
        <dbReference type="Rhea" id="RHEA:29251"/>
        <dbReference type="ChEBI" id="CHEBI:15378"/>
        <dbReference type="ChEBI" id="CHEBI:29101"/>
    </reaction>
</comment>
<dbReference type="RefSeq" id="WP_407989533.1">
    <property type="nucleotide sequence ID" value="NZ_AP035881.2"/>
</dbReference>
<dbReference type="GO" id="GO:0005886">
    <property type="term" value="C:plasma membrane"/>
    <property type="evidence" value="ECO:0007669"/>
    <property type="project" value="UniProtKB-SubCell"/>
</dbReference>
<evidence type="ECO:0000256" key="3">
    <source>
        <dbReference type="ARBA" id="ARBA00022449"/>
    </source>
</evidence>
<evidence type="ECO:0000256" key="9">
    <source>
        <dbReference type="ARBA" id="ARBA00023136"/>
    </source>
</evidence>
<keyword evidence="6 11" id="KW-1133">Transmembrane helix</keyword>
<keyword evidence="10 11" id="KW-0739">Sodium transport</keyword>
<dbReference type="EMBL" id="AP035881">
    <property type="protein sequence ID" value="BFP47155.1"/>
    <property type="molecule type" value="Genomic_DNA"/>
</dbReference>
<dbReference type="Pfam" id="PF06965">
    <property type="entry name" value="Na_H_antiport_1"/>
    <property type="match status" value="1"/>
</dbReference>
<dbReference type="GO" id="GO:0006885">
    <property type="term" value="P:regulation of pH"/>
    <property type="evidence" value="ECO:0007669"/>
    <property type="project" value="UniProtKB-UniRule"/>
</dbReference>
<accession>A0AB33K6U5</accession>
<evidence type="ECO:0000256" key="5">
    <source>
        <dbReference type="ARBA" id="ARBA00022692"/>
    </source>
</evidence>
<evidence type="ECO:0000313" key="12">
    <source>
        <dbReference type="EMBL" id="BFP47155.1"/>
    </source>
</evidence>
<feature type="transmembrane region" description="Helical" evidence="11">
    <location>
        <begin position="144"/>
        <end position="166"/>
    </location>
</feature>
<dbReference type="InterPro" id="IPR023171">
    <property type="entry name" value="Na/H_antiporter_dom_sf"/>
</dbReference>
<comment type="function">
    <text evidence="11">Na(+)/H(+) antiporter that extrudes sodium in exchange for external protons.</text>
</comment>
<keyword evidence="5 11" id="KW-0812">Transmembrane</keyword>